<protein>
    <submittedName>
        <fullName evidence="2">Sensors of blue-light using FAD</fullName>
    </submittedName>
</protein>
<dbReference type="STRING" id="645517.A6F65_00427"/>
<dbReference type="GO" id="GO:0009882">
    <property type="term" value="F:blue light photoreceptor activity"/>
    <property type="evidence" value="ECO:0007669"/>
    <property type="project" value="InterPro"/>
</dbReference>
<dbReference type="SMART" id="SM01034">
    <property type="entry name" value="BLUF"/>
    <property type="match status" value="1"/>
</dbReference>
<dbReference type="PROSITE" id="PS50925">
    <property type="entry name" value="BLUF"/>
    <property type="match status" value="1"/>
</dbReference>
<dbReference type="OrthoDB" id="196105at2"/>
<reference evidence="2 3" key="1">
    <citation type="submission" date="2016-07" db="EMBL/GenBank/DDBJ databases">
        <title>Complete genome sequence of Altererythrobacter namhicola JCM 16345T, containing esterase-encoding genes.</title>
        <authorList>
            <person name="Cheng H."/>
            <person name="Wu Y.-H."/>
            <person name="Jian S.-L."/>
            <person name="Huo Y.-Y."/>
            <person name="Wang C.-S."/>
            <person name="Xu X.-W."/>
        </authorList>
    </citation>
    <scope>NUCLEOTIDE SEQUENCE [LARGE SCALE GENOMIC DNA]</scope>
    <source>
        <strain evidence="2 3">JCM 16345</strain>
    </source>
</reference>
<accession>A0A1C7D5X1</accession>
<dbReference type="GO" id="GO:0071949">
    <property type="term" value="F:FAD binding"/>
    <property type="evidence" value="ECO:0007669"/>
    <property type="project" value="InterPro"/>
</dbReference>
<dbReference type="SUPFAM" id="SSF54975">
    <property type="entry name" value="Acylphosphatase/BLUF domain-like"/>
    <property type="match status" value="1"/>
</dbReference>
<evidence type="ECO:0000259" key="1">
    <source>
        <dbReference type="PROSITE" id="PS50925"/>
    </source>
</evidence>
<evidence type="ECO:0000313" key="3">
    <source>
        <dbReference type="Proteomes" id="UP000092698"/>
    </source>
</evidence>
<organism evidence="2 3">
    <name type="scientific">Paraurantiacibacter namhicola</name>
    <dbReference type="NCBI Taxonomy" id="645517"/>
    <lineage>
        <taxon>Bacteria</taxon>
        <taxon>Pseudomonadati</taxon>
        <taxon>Pseudomonadota</taxon>
        <taxon>Alphaproteobacteria</taxon>
        <taxon>Sphingomonadales</taxon>
        <taxon>Erythrobacteraceae</taxon>
        <taxon>Paraurantiacibacter</taxon>
    </lineage>
</organism>
<dbReference type="KEGG" id="anh:A6F65_00427"/>
<keyword evidence="3" id="KW-1185">Reference proteome</keyword>
<dbReference type="Proteomes" id="UP000092698">
    <property type="component" value="Chromosome"/>
</dbReference>
<dbReference type="AlphaFoldDB" id="A0A1C7D5X1"/>
<dbReference type="InterPro" id="IPR007024">
    <property type="entry name" value="BLUF_domain"/>
</dbReference>
<proteinExistence type="predicted"/>
<feature type="domain" description="BLUF" evidence="1">
    <location>
        <begin position="1"/>
        <end position="92"/>
    </location>
</feature>
<dbReference type="InterPro" id="IPR036046">
    <property type="entry name" value="Acylphosphatase-like_dom_sf"/>
</dbReference>
<name>A0A1C7D5X1_9SPHN</name>
<sequence length="133" mass="14532">MERLIYTSTAAENLSSPDVFAIVAQSERNNSASGIGGFLIHSGGRFLQLLEGPALRLEALMAEIEADARHHGVEVIYRAPAEETWFPDWDMKPLISFSGTPGLEELREVLAEKDPSGEIMGHVLSFLEGPAPR</sequence>
<dbReference type="EMBL" id="CP016545">
    <property type="protein sequence ID" value="ANU06752.1"/>
    <property type="molecule type" value="Genomic_DNA"/>
</dbReference>
<dbReference type="Gene3D" id="3.30.70.100">
    <property type="match status" value="1"/>
</dbReference>
<evidence type="ECO:0000313" key="2">
    <source>
        <dbReference type="EMBL" id="ANU06752.1"/>
    </source>
</evidence>
<dbReference type="Pfam" id="PF04940">
    <property type="entry name" value="BLUF"/>
    <property type="match status" value="1"/>
</dbReference>
<gene>
    <name evidence="2" type="ORF">A6F65_00427</name>
</gene>
<dbReference type="RefSeq" id="WP_067785418.1">
    <property type="nucleotide sequence ID" value="NZ_CP016545.1"/>
</dbReference>